<dbReference type="Gene3D" id="3.40.250.10">
    <property type="entry name" value="Rhodanese-like domain"/>
    <property type="match status" value="1"/>
</dbReference>
<evidence type="ECO:0000256" key="2">
    <source>
        <dbReference type="SAM" id="Phobius"/>
    </source>
</evidence>
<dbReference type="InterPro" id="IPR001763">
    <property type="entry name" value="Rhodanese-like_dom"/>
</dbReference>
<evidence type="ECO:0000259" key="4">
    <source>
        <dbReference type="PROSITE" id="PS50206"/>
    </source>
</evidence>
<keyword evidence="1" id="KW-0802">TPR repeat</keyword>
<dbReference type="Gene3D" id="3.40.50.10070">
    <property type="entry name" value="TolB, N-terminal domain"/>
    <property type="match status" value="1"/>
</dbReference>
<dbReference type="PANTHER" id="PTHR43081">
    <property type="entry name" value="ADENYLATE CYCLASE, TERMINAL-DIFFERENTIATION SPECIFIC-RELATED"/>
    <property type="match status" value="1"/>
</dbReference>
<feature type="domain" description="Guanylate cyclase" evidence="3">
    <location>
        <begin position="7"/>
        <end position="122"/>
    </location>
</feature>
<keyword evidence="2" id="KW-0812">Transmembrane</keyword>
<keyword evidence="6" id="KW-1185">Reference proteome</keyword>
<gene>
    <name evidence="5" type="ORF">GR183_21005</name>
</gene>
<reference evidence="5 6" key="1">
    <citation type="submission" date="2019-12" db="EMBL/GenBank/DDBJ databases">
        <authorList>
            <person name="Li M."/>
        </authorList>
    </citation>
    <scope>NUCLEOTIDE SEQUENCE [LARGE SCALE GENOMIC DNA]</scope>
    <source>
        <strain evidence="5 6">GBMRC 2046</strain>
    </source>
</reference>
<dbReference type="InterPro" id="IPR001054">
    <property type="entry name" value="A/G_cyclase"/>
</dbReference>
<dbReference type="InterPro" id="IPR019734">
    <property type="entry name" value="TPR_rpt"/>
</dbReference>
<evidence type="ECO:0000256" key="1">
    <source>
        <dbReference type="PROSITE-ProRule" id="PRU00339"/>
    </source>
</evidence>
<protein>
    <submittedName>
        <fullName evidence="5">Guanylyl cyclase</fullName>
    </submittedName>
</protein>
<sequence length="775" mass="85463">MERRISAILAADMVGYSRLMEADEIGTLERQKAHRRDLINPAFEEYHGRIVKEMGDGILVEFPSVVEAVQCAATIQKAMPGREAEVVHDRRIAYRIGINLGDIVVEGDDIYGDGVNVAARLEQMAEPGGICISGTAYDQMRSTVEVGYEALGEVNVKNIERPIRAYKVLIDPARIGELIEPAGVTSANDRGRRVNGIIAAVVLLALFAGGGWWWSRQPDFEPANPDKFALQMPDKPSIAVLPFDNFSGEREQGYFADGMTEDLITDLSKLSGVFVISRNSSWSYKGKPVKPQQVAEELGVRYVLEGSVRRQGDQVRINAQLIDAVGGQHLWAERYDGALGDVFKLQDEVIEKIVAALAVNLTKAEQAEVGRAETGSPQAYDALLQGLDRLRQDTEEGTLAAITFFEKAIDLDADYGRAYAALAAAHWRIASSSWFAAAEGGFSRSWEKLNEYLEKAMAADTALGHATMAEVFAQEGRFDEAFVQINRAMAIAPNESDNFISKAKILNAKGRAAEAEVAARWAMRLDPRYSPEYLRVLARSLFHQKRYEEAIQTLQRVVSQQSDVIEDYATLASSFGHLGRMEEVPAMAEKYNEIAVPAGYDPLTVQELGWWWYGDIFDYDNGYREHLQEGLRKAGIPEGAGTDLSRQDYVRFISKVDGEYEVRGARKVDAAAAKDLFDEGSAKFIDVRSTTDHGWGYIPGAINLSLVTDLSKPSLLAVADIDDPVIFYCHGEHCPYSAYASAKALAWGFTDVYYFAGGFPAWQGAGYPTKSVATD</sequence>
<dbReference type="CDD" id="cd07302">
    <property type="entry name" value="CHD"/>
    <property type="match status" value="1"/>
</dbReference>
<dbReference type="Pfam" id="PF00211">
    <property type="entry name" value="Guanylate_cyc"/>
    <property type="match status" value="1"/>
</dbReference>
<evidence type="ECO:0000313" key="6">
    <source>
        <dbReference type="Proteomes" id="UP000433101"/>
    </source>
</evidence>
<dbReference type="PANTHER" id="PTHR43081:SF19">
    <property type="entry name" value="PH-SENSITIVE ADENYLATE CYCLASE RV1264"/>
    <property type="match status" value="1"/>
</dbReference>
<keyword evidence="2" id="KW-1133">Transmembrane helix</keyword>
<dbReference type="InterPro" id="IPR036873">
    <property type="entry name" value="Rhodanese-like_dom_sf"/>
</dbReference>
<keyword evidence="2" id="KW-0472">Membrane</keyword>
<dbReference type="Proteomes" id="UP000433101">
    <property type="component" value="Unassembled WGS sequence"/>
</dbReference>
<dbReference type="EMBL" id="WUMV01000010">
    <property type="protein sequence ID" value="MXN67394.1"/>
    <property type="molecule type" value="Genomic_DNA"/>
</dbReference>
<dbReference type="SMART" id="SM00028">
    <property type="entry name" value="TPR"/>
    <property type="match status" value="3"/>
</dbReference>
<dbReference type="SUPFAM" id="SSF52821">
    <property type="entry name" value="Rhodanese/Cell cycle control phosphatase"/>
    <property type="match status" value="1"/>
</dbReference>
<comment type="caution">
    <text evidence="5">The sequence shown here is derived from an EMBL/GenBank/DDBJ whole genome shotgun (WGS) entry which is preliminary data.</text>
</comment>
<accession>A0A7X3SA06</accession>
<evidence type="ECO:0000259" key="3">
    <source>
        <dbReference type="PROSITE" id="PS50125"/>
    </source>
</evidence>
<dbReference type="SUPFAM" id="SSF48452">
    <property type="entry name" value="TPR-like"/>
    <property type="match status" value="1"/>
</dbReference>
<dbReference type="PROSITE" id="PS50206">
    <property type="entry name" value="RHODANESE_3"/>
    <property type="match status" value="1"/>
</dbReference>
<dbReference type="Pfam" id="PF00581">
    <property type="entry name" value="Rhodanese"/>
    <property type="match status" value="1"/>
</dbReference>
<dbReference type="GO" id="GO:0035556">
    <property type="term" value="P:intracellular signal transduction"/>
    <property type="evidence" value="ECO:0007669"/>
    <property type="project" value="InterPro"/>
</dbReference>
<dbReference type="CDD" id="cd00158">
    <property type="entry name" value="RHOD"/>
    <property type="match status" value="1"/>
</dbReference>
<name>A0A7X3SA06_9HYPH</name>
<feature type="repeat" description="TPR" evidence="1">
    <location>
        <begin position="462"/>
        <end position="495"/>
    </location>
</feature>
<dbReference type="SMART" id="SM00450">
    <property type="entry name" value="RHOD"/>
    <property type="match status" value="1"/>
</dbReference>
<feature type="transmembrane region" description="Helical" evidence="2">
    <location>
        <begin position="194"/>
        <end position="214"/>
    </location>
</feature>
<proteinExistence type="predicted"/>
<dbReference type="GO" id="GO:0006171">
    <property type="term" value="P:cAMP biosynthetic process"/>
    <property type="evidence" value="ECO:0007669"/>
    <property type="project" value="TreeGrafter"/>
</dbReference>
<dbReference type="GO" id="GO:0004016">
    <property type="term" value="F:adenylate cyclase activity"/>
    <property type="evidence" value="ECO:0007669"/>
    <property type="project" value="UniProtKB-ARBA"/>
</dbReference>
<dbReference type="PROSITE" id="PS50125">
    <property type="entry name" value="GUANYLATE_CYCLASE_2"/>
    <property type="match status" value="1"/>
</dbReference>
<dbReference type="InterPro" id="IPR029787">
    <property type="entry name" value="Nucleotide_cyclase"/>
</dbReference>
<organism evidence="5 6">
    <name type="scientific">Stappia sediminis</name>
    <dbReference type="NCBI Taxonomy" id="2692190"/>
    <lineage>
        <taxon>Bacteria</taxon>
        <taxon>Pseudomonadati</taxon>
        <taxon>Pseudomonadota</taxon>
        <taxon>Alphaproteobacteria</taxon>
        <taxon>Hyphomicrobiales</taxon>
        <taxon>Stappiaceae</taxon>
        <taxon>Stappia</taxon>
    </lineage>
</organism>
<dbReference type="RefSeq" id="WP_160777634.1">
    <property type="nucleotide sequence ID" value="NZ_WUMV01000010.1"/>
</dbReference>
<dbReference type="SUPFAM" id="SSF55073">
    <property type="entry name" value="Nucleotide cyclase"/>
    <property type="match status" value="1"/>
</dbReference>
<dbReference type="Gene3D" id="1.25.40.10">
    <property type="entry name" value="Tetratricopeptide repeat domain"/>
    <property type="match status" value="2"/>
</dbReference>
<dbReference type="AlphaFoldDB" id="A0A7X3SA06"/>
<dbReference type="InterPro" id="IPR011990">
    <property type="entry name" value="TPR-like_helical_dom_sf"/>
</dbReference>
<dbReference type="Pfam" id="PF14559">
    <property type="entry name" value="TPR_19"/>
    <property type="match status" value="1"/>
</dbReference>
<evidence type="ECO:0000313" key="5">
    <source>
        <dbReference type="EMBL" id="MXN67394.1"/>
    </source>
</evidence>
<dbReference type="InterPro" id="IPR050697">
    <property type="entry name" value="Adenylyl/Guanylyl_Cyclase_3/4"/>
</dbReference>
<feature type="domain" description="Rhodanese" evidence="4">
    <location>
        <begin position="678"/>
        <end position="771"/>
    </location>
</feature>
<dbReference type="PROSITE" id="PS50005">
    <property type="entry name" value="TPR"/>
    <property type="match status" value="1"/>
</dbReference>
<dbReference type="Gene3D" id="3.30.70.1230">
    <property type="entry name" value="Nucleotide cyclase"/>
    <property type="match status" value="1"/>
</dbReference>